<name>A0A7G7G4W8_9BACT</name>
<evidence type="ECO:0000313" key="4">
    <source>
        <dbReference type="Proteomes" id="UP000515237"/>
    </source>
</evidence>
<dbReference type="Gene3D" id="3.60.15.10">
    <property type="entry name" value="Ribonuclease Z/Hydroxyacylglutathione hydrolase-like"/>
    <property type="match status" value="1"/>
</dbReference>
<feature type="domain" description="Metallo-beta-lactamase" evidence="2">
    <location>
        <begin position="24"/>
        <end position="216"/>
    </location>
</feature>
<dbReference type="KEGG" id="aswu:HUW51_05465"/>
<keyword evidence="1 3" id="KW-0378">Hydrolase</keyword>
<keyword evidence="4" id="KW-1185">Reference proteome</keyword>
<sequence>MTSPNSIQLVRNATLILNYAGVKILVDPMLMPKDTIDPFAGKARNPLLDLPISVEEIIKDVNLVLVTHTHPDHFDAVASQVLSKSIDLVNQPADEEFFKKENFTNAQTVQNQLIFKNIRISRTGGQHGSGEILKRMGKVSGFVLQAENQPTIYIVGDSIFTEEIEQNIQKFKPDYIITNSGGAAFPGFEETPILMDEDQTMALLNASGEAKIIAVHLEALDHCLTTRDSLRQKATESNIREGQLLIPRDGETIEL</sequence>
<dbReference type="PANTHER" id="PTHR43546:SF9">
    <property type="entry name" value="L-ASCORBATE-6-PHOSPHATE LACTONASE ULAG-RELATED"/>
    <property type="match status" value="1"/>
</dbReference>
<dbReference type="Proteomes" id="UP000515237">
    <property type="component" value="Chromosome"/>
</dbReference>
<protein>
    <submittedName>
        <fullName evidence="3">MBL fold metallo-hydrolase</fullName>
    </submittedName>
</protein>
<dbReference type="InterPro" id="IPR050114">
    <property type="entry name" value="UPF0173_UPF0282_UlaG_hydrolase"/>
</dbReference>
<dbReference type="Pfam" id="PF12706">
    <property type="entry name" value="Lactamase_B_2"/>
    <property type="match status" value="1"/>
</dbReference>
<dbReference type="InterPro" id="IPR036866">
    <property type="entry name" value="RibonucZ/Hydroxyglut_hydro"/>
</dbReference>
<organism evidence="3 4">
    <name type="scientific">Adhaeribacter swui</name>
    <dbReference type="NCBI Taxonomy" id="2086471"/>
    <lineage>
        <taxon>Bacteria</taxon>
        <taxon>Pseudomonadati</taxon>
        <taxon>Bacteroidota</taxon>
        <taxon>Cytophagia</taxon>
        <taxon>Cytophagales</taxon>
        <taxon>Hymenobacteraceae</taxon>
        <taxon>Adhaeribacter</taxon>
    </lineage>
</organism>
<dbReference type="AlphaFoldDB" id="A0A7G7G4W8"/>
<dbReference type="SUPFAM" id="SSF56281">
    <property type="entry name" value="Metallo-hydrolase/oxidoreductase"/>
    <property type="match status" value="1"/>
</dbReference>
<accession>A0A7G7G4W8</accession>
<dbReference type="PANTHER" id="PTHR43546">
    <property type="entry name" value="UPF0173 METAL-DEPENDENT HYDROLASE MJ1163-RELATED"/>
    <property type="match status" value="1"/>
</dbReference>
<evidence type="ECO:0000259" key="2">
    <source>
        <dbReference type="Pfam" id="PF12706"/>
    </source>
</evidence>
<evidence type="ECO:0000256" key="1">
    <source>
        <dbReference type="ARBA" id="ARBA00022801"/>
    </source>
</evidence>
<dbReference type="EMBL" id="CP055156">
    <property type="protein sequence ID" value="QNF32202.1"/>
    <property type="molecule type" value="Genomic_DNA"/>
</dbReference>
<dbReference type="InterPro" id="IPR001279">
    <property type="entry name" value="Metallo-B-lactamas"/>
</dbReference>
<dbReference type="GO" id="GO:0016787">
    <property type="term" value="F:hydrolase activity"/>
    <property type="evidence" value="ECO:0007669"/>
    <property type="project" value="UniProtKB-KW"/>
</dbReference>
<reference evidence="3 4" key="1">
    <citation type="journal article" date="2018" name="Int. J. Syst. Evol. Microbiol.">
        <title>Adhaeribacter swui sp. nov., isolated from wet mud.</title>
        <authorList>
            <person name="Kim D.U."/>
            <person name="Kim K.W."/>
            <person name="Kang M.S."/>
            <person name="Kim J.Y."/>
            <person name="Jang J.H."/>
            <person name="Kim M.K."/>
        </authorList>
    </citation>
    <scope>NUCLEOTIDE SEQUENCE [LARGE SCALE GENOMIC DNA]</scope>
    <source>
        <strain evidence="3 4">KCTC 52873</strain>
    </source>
</reference>
<dbReference type="RefSeq" id="WP_185272983.1">
    <property type="nucleotide sequence ID" value="NZ_CP055156.1"/>
</dbReference>
<evidence type="ECO:0000313" key="3">
    <source>
        <dbReference type="EMBL" id="QNF32202.1"/>
    </source>
</evidence>
<proteinExistence type="predicted"/>
<gene>
    <name evidence="3" type="ORF">HUW51_05465</name>
</gene>